<dbReference type="Pfam" id="PF13585">
    <property type="entry name" value="CHU_C"/>
    <property type="match status" value="1"/>
</dbReference>
<sequence length="318" mass="36143">MMRKLNIKYWTLQVLFVGISMASFGQVNWFSLAMDAQKTMTVVANDDYLLIGEGREEEVNVLNNDYGLLGGVKELTVIQKPEHAEIKVLDDFKIWYKAEIGYEGTDEFRYKVCGKNGECDEATVDVNIENIDFIPEAYPDSAKMLRGQEFVIPVLDNDEFLFDGTMEIYILRDINNGVSEIGVDNNIQAYFDEYFRGVDSLQYQVCDENGDCSEAWVFFRVESLVENDIFIPQGISPNGDGLNDVFSIPDLEGLTMQIRIFNPLGELVYLNTEYKNDWDGMGNEGGSTGKICANGTYYYVLKVPAYKKDFSGFIYINK</sequence>
<keyword evidence="2" id="KW-1185">Reference proteome</keyword>
<evidence type="ECO:0000313" key="2">
    <source>
        <dbReference type="Proteomes" id="UP001207408"/>
    </source>
</evidence>
<protein>
    <submittedName>
        <fullName evidence="1">Gliding motility-associated C-terminal domain-containing protein</fullName>
    </submittedName>
</protein>
<reference evidence="1" key="1">
    <citation type="submission" date="2022-10" db="EMBL/GenBank/DDBJ databases">
        <authorList>
            <person name="Yu W.X."/>
        </authorList>
    </citation>
    <scope>NUCLEOTIDE SEQUENCE</scope>
    <source>
        <strain evidence="1">D04</strain>
    </source>
</reference>
<comment type="caution">
    <text evidence="1">The sequence shown here is derived from an EMBL/GenBank/DDBJ whole genome shotgun (WGS) entry which is preliminary data.</text>
</comment>
<organism evidence="1 2">
    <name type="scientific">Plebeiibacterium marinum</name>
    <dbReference type="NCBI Taxonomy" id="2992111"/>
    <lineage>
        <taxon>Bacteria</taxon>
        <taxon>Pseudomonadati</taxon>
        <taxon>Bacteroidota</taxon>
        <taxon>Bacteroidia</taxon>
        <taxon>Marinilabiliales</taxon>
        <taxon>Marinilabiliaceae</taxon>
        <taxon>Plebeiibacterium</taxon>
    </lineage>
</organism>
<accession>A0AAE3MD70</accession>
<name>A0AAE3MD70_9BACT</name>
<evidence type="ECO:0000313" key="1">
    <source>
        <dbReference type="EMBL" id="MCW3805618.1"/>
    </source>
</evidence>
<dbReference type="Proteomes" id="UP001207408">
    <property type="component" value="Unassembled WGS sequence"/>
</dbReference>
<dbReference type="RefSeq" id="WP_301198988.1">
    <property type="nucleotide sequence ID" value="NZ_JAPDPI010000013.1"/>
</dbReference>
<gene>
    <name evidence="1" type="ORF">OM074_08250</name>
</gene>
<dbReference type="Pfam" id="PF17963">
    <property type="entry name" value="Big_9"/>
    <property type="match status" value="2"/>
</dbReference>
<dbReference type="EMBL" id="JAPDPI010000013">
    <property type="protein sequence ID" value="MCW3805618.1"/>
    <property type="molecule type" value="Genomic_DNA"/>
</dbReference>
<dbReference type="Gene3D" id="2.60.40.3440">
    <property type="match status" value="1"/>
</dbReference>
<proteinExistence type="predicted"/>
<dbReference type="AlphaFoldDB" id="A0AAE3MD70"/>